<reference evidence="3 4" key="1">
    <citation type="journal article" date="2019" name="Nat. Plants">
        <title>Genome sequencing of Musa balbisiana reveals subgenome evolution and function divergence in polyploid bananas.</title>
        <authorList>
            <person name="Yao X."/>
        </authorList>
    </citation>
    <scope>NUCLEOTIDE SEQUENCE [LARGE SCALE GENOMIC DNA]</scope>
    <source>
        <strain evidence="4">cv. DH-PKW</strain>
        <tissue evidence="3">Leaves</tissue>
    </source>
</reference>
<evidence type="ECO:0000313" key="3">
    <source>
        <dbReference type="EMBL" id="THU74907.1"/>
    </source>
</evidence>
<evidence type="ECO:0000313" key="4">
    <source>
        <dbReference type="Proteomes" id="UP000317650"/>
    </source>
</evidence>
<evidence type="ECO:0000256" key="1">
    <source>
        <dbReference type="SAM" id="MobiDB-lite"/>
    </source>
</evidence>
<protein>
    <submittedName>
        <fullName evidence="3">Uncharacterized protein</fullName>
    </submittedName>
</protein>
<proteinExistence type="predicted"/>
<keyword evidence="2" id="KW-0812">Transmembrane</keyword>
<organism evidence="3 4">
    <name type="scientific">Musa balbisiana</name>
    <name type="common">Banana</name>
    <dbReference type="NCBI Taxonomy" id="52838"/>
    <lineage>
        <taxon>Eukaryota</taxon>
        <taxon>Viridiplantae</taxon>
        <taxon>Streptophyta</taxon>
        <taxon>Embryophyta</taxon>
        <taxon>Tracheophyta</taxon>
        <taxon>Spermatophyta</taxon>
        <taxon>Magnoliopsida</taxon>
        <taxon>Liliopsida</taxon>
        <taxon>Zingiberales</taxon>
        <taxon>Musaceae</taxon>
        <taxon>Musa</taxon>
    </lineage>
</organism>
<keyword evidence="2" id="KW-1133">Transmembrane helix</keyword>
<feature type="transmembrane region" description="Helical" evidence="2">
    <location>
        <begin position="56"/>
        <end position="77"/>
    </location>
</feature>
<evidence type="ECO:0000256" key="2">
    <source>
        <dbReference type="SAM" id="Phobius"/>
    </source>
</evidence>
<feature type="region of interest" description="Disordered" evidence="1">
    <location>
        <begin position="14"/>
        <end position="38"/>
    </location>
</feature>
<name>A0A4S8KHS4_MUSBA</name>
<dbReference type="EMBL" id="PYDT01000001">
    <property type="protein sequence ID" value="THU74907.1"/>
    <property type="molecule type" value="Genomic_DNA"/>
</dbReference>
<dbReference type="AlphaFoldDB" id="A0A4S8KHS4"/>
<keyword evidence="2" id="KW-0472">Membrane</keyword>
<gene>
    <name evidence="3" type="ORF">C4D60_Mb04t38350</name>
</gene>
<dbReference type="Proteomes" id="UP000317650">
    <property type="component" value="Chromosome 4"/>
</dbReference>
<accession>A0A4S8KHS4</accession>
<sequence length="85" mass="9653">MAIFSARKRRIGERVKQISSNEETGKRKETEGENQGFGDRIELSSQSLTSIARFRLSFTIFPLIYVFDAALFCSLLLPPERLGAR</sequence>
<comment type="caution">
    <text evidence="3">The sequence shown here is derived from an EMBL/GenBank/DDBJ whole genome shotgun (WGS) entry which is preliminary data.</text>
</comment>
<keyword evidence="4" id="KW-1185">Reference proteome</keyword>